<dbReference type="Pfam" id="PF03405">
    <property type="entry name" value="FA_desaturase_2"/>
    <property type="match status" value="1"/>
</dbReference>
<dbReference type="GO" id="GO:0006633">
    <property type="term" value="P:fatty acid biosynthetic process"/>
    <property type="evidence" value="ECO:0007669"/>
    <property type="project" value="UniProtKB-KW"/>
</dbReference>
<dbReference type="InterPro" id="IPR012348">
    <property type="entry name" value="RNR-like"/>
</dbReference>
<evidence type="ECO:0000256" key="7">
    <source>
        <dbReference type="ARBA" id="ARBA00022946"/>
    </source>
</evidence>
<evidence type="ECO:0000256" key="11">
    <source>
        <dbReference type="ARBA" id="ARBA00023160"/>
    </source>
</evidence>
<reference evidence="14" key="2">
    <citation type="journal article" date="2023" name="Plants (Basel)">
        <title>Annotation of the Turnera subulata (Passifloraceae) Draft Genome Reveals the S-Locus Evolved after the Divergence of Turneroideae from Passifloroideae in a Stepwise Manner.</title>
        <authorList>
            <person name="Henning P.M."/>
            <person name="Roalson E.H."/>
            <person name="Mir W."/>
            <person name="McCubbin A.G."/>
            <person name="Shore J.S."/>
        </authorList>
    </citation>
    <scope>NUCLEOTIDE SEQUENCE</scope>
    <source>
        <strain evidence="14">F60SS</strain>
    </source>
</reference>
<dbReference type="GO" id="GO:0004768">
    <property type="term" value="F:stearoyl-CoA 9-desaturase activity"/>
    <property type="evidence" value="ECO:0007669"/>
    <property type="project" value="TreeGrafter"/>
</dbReference>
<evidence type="ECO:0000256" key="5">
    <source>
        <dbReference type="ARBA" id="ARBA00022723"/>
    </source>
</evidence>
<feature type="region of interest" description="Disordered" evidence="12">
    <location>
        <begin position="1026"/>
        <end position="1071"/>
    </location>
</feature>
<evidence type="ECO:0000256" key="9">
    <source>
        <dbReference type="ARBA" id="ARBA00023004"/>
    </source>
</evidence>
<feature type="compositionally biased region" description="Low complexity" evidence="12">
    <location>
        <begin position="1026"/>
        <end position="1038"/>
    </location>
</feature>
<evidence type="ECO:0000256" key="3">
    <source>
        <dbReference type="ARBA" id="ARBA00011738"/>
    </source>
</evidence>
<dbReference type="GO" id="GO:0009570">
    <property type="term" value="C:chloroplast stroma"/>
    <property type="evidence" value="ECO:0007669"/>
    <property type="project" value="TreeGrafter"/>
</dbReference>
<keyword evidence="9" id="KW-0408">Iron</keyword>
<gene>
    <name evidence="14" type="ORF">Tsubulata_042706</name>
</gene>
<sequence length="1103" mass="121111">SERVRERGTVCKKKNLTSLTRVAQEFPPKVQQTFLFSSQIHFFSFLFLSSSTPSSSVAERKTEPIAKTPQHTQKWLSSSTLSLSNPKSSLLLLSQASIRSPKKICMAYTLNSRSKEVESVKKTFIPLQELHVQVTHSMPPQKIEIFKSLEDWAEQNILVHLKPVEKCWQPQDFLPDPASDGFEEQVRELRERAKEIPDDYYVVLVGDMITEEALPTYQTMLNTLDGVRDETGARPTSWAIWTRAWTAEENRHGDLLNKYLYLSGHVDMRQIEKTIRYLIGSGMDPRTENRPYLGFIYTSFQERATFISHGNTARHAKEYGEFMNSCCTGAQAIFVYLLASTCMTIGNVVLTEGLEVESRILKALQPQLCLDPCPNWIGSVITQFPPGKRLRQTPEVTVTSNNRIHEKKVCIDGVPERSNSRFEDIGIISGNAMPQHVQENLSVQNLSPNTMLALRGRNFPSDGNVSALPLISPQTRYTTGAGTPRSVQAQALGGLSNMSGASPSGQDMAIAYGDTANTSTSLHGKREHQDGQMSPLSNFSKRARLPSVGPDGTPLQQIGSHVNILHASDIGWKNSLMQQRAMTRGIQYGNPGLQKYAPQMFEGLINQISRATSFYAGQPGMRIGPKEEPFEMEKLDSRNLGQTLAIWTGIIHGYHKDYHPISGDLLLLREGGTAPERKISTKSAGALAQSPLSSKSGELSSGSAGLTLEQVCTWIVTEGEVAVPAAGGTSSLTSSANDSLQCQHQAQAGTKRRTTSHPKTPVMSNVGSPASVSNISVPLNANSPSMGTPTVADQTMLERFSKIEGMTVRHNLNRKKNKVDDWPVRKPSSYSPQKLSACLPSIPNNDNPTRQLSKSLLGGNTNVSKMRVTNFVLADRSTKCFWNPPNNPGMEVQQYDETIPGLTSNDVKPTLSGNASQNLLAKAATSWKSSGITDVPRALARGLCSCKATNGPPTIAPATSTAAAASSTAASKSAFPDSSTAITVPEVTDGASIESALPFECNWQNSSMQLGNHMVNKPSALQLQLLQQQQQQHQHQQLQPPPNQQQRGQTARSGSDGSIDTDEGLYEQPETRRLSAHMERIFWQKRLRLHDQQQEWQVVVVSG</sequence>
<feature type="compositionally biased region" description="Polar residues" evidence="12">
    <location>
        <begin position="531"/>
        <end position="540"/>
    </location>
</feature>
<keyword evidence="8" id="KW-0560">Oxidoreductase</keyword>
<evidence type="ECO:0000256" key="1">
    <source>
        <dbReference type="ARBA" id="ARBA00001954"/>
    </source>
</evidence>
<dbReference type="OrthoDB" id="1932706at2759"/>
<keyword evidence="11" id="KW-0275">Fatty acid biosynthesis</keyword>
<feature type="compositionally biased region" description="Polar residues" evidence="12">
    <location>
        <begin position="1047"/>
        <end position="1058"/>
    </location>
</feature>
<dbReference type="AlphaFoldDB" id="A0A9Q0JRR9"/>
<dbReference type="Pfam" id="PF20474">
    <property type="entry name" value="PHL"/>
    <property type="match status" value="1"/>
</dbReference>
<feature type="region of interest" description="Disordered" evidence="12">
    <location>
        <begin position="730"/>
        <end position="771"/>
    </location>
</feature>
<protein>
    <recommendedName>
        <fullName evidence="13">PHL domain-containing protein</fullName>
    </recommendedName>
</protein>
<evidence type="ECO:0000256" key="2">
    <source>
        <dbReference type="ARBA" id="ARBA00008749"/>
    </source>
</evidence>
<evidence type="ECO:0000256" key="4">
    <source>
        <dbReference type="ARBA" id="ARBA00022516"/>
    </source>
</evidence>
<dbReference type="GO" id="GO:0045300">
    <property type="term" value="F:stearoyl-[ACP] desaturase activity"/>
    <property type="evidence" value="ECO:0007669"/>
    <property type="project" value="InterPro"/>
</dbReference>
<dbReference type="GO" id="GO:0046872">
    <property type="term" value="F:metal ion binding"/>
    <property type="evidence" value="ECO:0007669"/>
    <property type="project" value="UniProtKB-KW"/>
</dbReference>
<evidence type="ECO:0000256" key="6">
    <source>
        <dbReference type="ARBA" id="ARBA00022832"/>
    </source>
</evidence>
<feature type="domain" description="PHL" evidence="13">
    <location>
        <begin position="809"/>
        <end position="877"/>
    </location>
</feature>
<dbReference type="CDD" id="cd01050">
    <property type="entry name" value="Acyl_ACP_Desat"/>
    <property type="match status" value="1"/>
</dbReference>
<keyword evidence="15" id="KW-1185">Reference proteome</keyword>
<accession>A0A9Q0JRR9</accession>
<dbReference type="Gene3D" id="1.10.620.20">
    <property type="entry name" value="Ribonucleotide Reductase, subunit A"/>
    <property type="match status" value="1"/>
</dbReference>
<evidence type="ECO:0000256" key="12">
    <source>
        <dbReference type="SAM" id="MobiDB-lite"/>
    </source>
</evidence>
<name>A0A9Q0JRR9_9ROSI</name>
<comment type="cofactor">
    <cofactor evidence="1">
        <name>Fe(2+)</name>
        <dbReference type="ChEBI" id="CHEBI:29033"/>
    </cofactor>
</comment>
<dbReference type="InterPro" id="IPR046467">
    <property type="entry name" value="PHL_dom"/>
</dbReference>
<dbReference type="EMBL" id="JAKUCV010000024">
    <property type="protein sequence ID" value="KAJ4851564.1"/>
    <property type="molecule type" value="Genomic_DNA"/>
</dbReference>
<evidence type="ECO:0000313" key="14">
    <source>
        <dbReference type="EMBL" id="KAJ4851564.1"/>
    </source>
</evidence>
<keyword evidence="6" id="KW-0276">Fatty acid metabolism</keyword>
<proteinExistence type="inferred from homology"/>
<reference evidence="14" key="1">
    <citation type="submission" date="2022-02" db="EMBL/GenBank/DDBJ databases">
        <authorList>
            <person name="Henning P.M."/>
            <person name="McCubbin A.G."/>
            <person name="Shore J.S."/>
        </authorList>
    </citation>
    <scope>NUCLEOTIDE SEQUENCE</scope>
    <source>
        <strain evidence="14">F60SS</strain>
        <tissue evidence="14">Leaves</tissue>
    </source>
</reference>
<dbReference type="SUPFAM" id="SSF47240">
    <property type="entry name" value="Ferritin-like"/>
    <property type="match status" value="1"/>
</dbReference>
<comment type="similarity">
    <text evidence="2">Belongs to the fatty acid desaturase type 2 family.</text>
</comment>
<dbReference type="GO" id="GO:0006952">
    <property type="term" value="P:defense response"/>
    <property type="evidence" value="ECO:0007669"/>
    <property type="project" value="TreeGrafter"/>
</dbReference>
<evidence type="ECO:0000256" key="10">
    <source>
        <dbReference type="ARBA" id="ARBA00023098"/>
    </source>
</evidence>
<keyword evidence="5" id="KW-0479">Metal-binding</keyword>
<dbReference type="Proteomes" id="UP001141552">
    <property type="component" value="Unassembled WGS sequence"/>
</dbReference>
<feature type="non-terminal residue" evidence="14">
    <location>
        <position position="1103"/>
    </location>
</feature>
<evidence type="ECO:0000256" key="8">
    <source>
        <dbReference type="ARBA" id="ARBA00023002"/>
    </source>
</evidence>
<feature type="compositionally biased region" description="Polar residues" evidence="12">
    <location>
        <begin position="737"/>
        <end position="748"/>
    </location>
</feature>
<feature type="compositionally biased region" description="Low complexity" evidence="12">
    <location>
        <begin position="690"/>
        <end position="702"/>
    </location>
</feature>
<dbReference type="PANTHER" id="PTHR31155">
    <property type="entry name" value="ACYL- ACYL-CARRIER-PROTEIN DESATURASE-RELATED"/>
    <property type="match status" value="1"/>
</dbReference>
<evidence type="ECO:0000313" key="15">
    <source>
        <dbReference type="Proteomes" id="UP001141552"/>
    </source>
</evidence>
<dbReference type="InterPro" id="IPR009078">
    <property type="entry name" value="Ferritin-like_SF"/>
</dbReference>
<feature type="compositionally biased region" description="Polar residues" evidence="12">
    <location>
        <begin position="762"/>
        <end position="771"/>
    </location>
</feature>
<keyword evidence="4" id="KW-0444">Lipid biosynthesis</keyword>
<feature type="region of interest" description="Disordered" evidence="12">
    <location>
        <begin position="678"/>
        <end position="702"/>
    </location>
</feature>
<feature type="region of interest" description="Disordered" evidence="12">
    <location>
        <begin position="517"/>
        <end position="553"/>
    </location>
</feature>
<comment type="caution">
    <text evidence="14">The sequence shown here is derived from an EMBL/GenBank/DDBJ whole genome shotgun (WGS) entry which is preliminary data.</text>
</comment>
<keyword evidence="10" id="KW-0443">Lipid metabolism</keyword>
<evidence type="ECO:0000259" key="13">
    <source>
        <dbReference type="Pfam" id="PF20474"/>
    </source>
</evidence>
<dbReference type="PANTHER" id="PTHR31155:SF9">
    <property type="entry name" value="STEAROYL-[ACYL-CARRIER-PROTEIN] 9-DESATURASE 7, CHLOROPLASTIC"/>
    <property type="match status" value="1"/>
</dbReference>
<comment type="subunit">
    <text evidence="3">Homodimer.</text>
</comment>
<keyword evidence="7" id="KW-0809">Transit peptide</keyword>
<dbReference type="InterPro" id="IPR005067">
    <property type="entry name" value="Fatty_acid_desaturase-2"/>
</dbReference>
<organism evidence="14 15">
    <name type="scientific">Turnera subulata</name>
    <dbReference type="NCBI Taxonomy" id="218843"/>
    <lineage>
        <taxon>Eukaryota</taxon>
        <taxon>Viridiplantae</taxon>
        <taxon>Streptophyta</taxon>
        <taxon>Embryophyta</taxon>
        <taxon>Tracheophyta</taxon>
        <taxon>Spermatophyta</taxon>
        <taxon>Magnoliopsida</taxon>
        <taxon>eudicotyledons</taxon>
        <taxon>Gunneridae</taxon>
        <taxon>Pentapetalae</taxon>
        <taxon>rosids</taxon>
        <taxon>fabids</taxon>
        <taxon>Malpighiales</taxon>
        <taxon>Passifloraceae</taxon>
        <taxon>Turnera</taxon>
    </lineage>
</organism>